<evidence type="ECO:0000313" key="1">
    <source>
        <dbReference type="EMBL" id="QSS53975.1"/>
    </source>
</evidence>
<organism evidence="1 2">
    <name type="scientific">Ajellomyces capsulatus (strain H88)</name>
    <name type="common">Darling's disease fungus</name>
    <name type="synonym">Histoplasma capsulatum</name>
    <dbReference type="NCBI Taxonomy" id="544711"/>
    <lineage>
        <taxon>Eukaryota</taxon>
        <taxon>Fungi</taxon>
        <taxon>Dikarya</taxon>
        <taxon>Ascomycota</taxon>
        <taxon>Pezizomycotina</taxon>
        <taxon>Eurotiomycetes</taxon>
        <taxon>Eurotiomycetidae</taxon>
        <taxon>Onygenales</taxon>
        <taxon>Ajellomycetaceae</taxon>
        <taxon>Histoplasma</taxon>
    </lineage>
</organism>
<dbReference type="AlphaFoldDB" id="A0A8A1LLQ0"/>
<dbReference type="VEuPathDB" id="FungiDB:I7I53_01402"/>
<dbReference type="EMBL" id="CP069104">
    <property type="protein sequence ID" value="QSS53975.1"/>
    <property type="molecule type" value="Genomic_DNA"/>
</dbReference>
<evidence type="ECO:0000313" key="2">
    <source>
        <dbReference type="Proteomes" id="UP000663419"/>
    </source>
</evidence>
<proteinExistence type="predicted"/>
<sequence>MSNVVNLPMFSLFPARRAEYSEEWSPSLSRIGYWNVTSYLEIINKERGREYIVVRERPRKK</sequence>
<accession>A0A8A1LLQ0</accession>
<dbReference type="Proteomes" id="UP000663419">
    <property type="component" value="Chromosome 3"/>
</dbReference>
<gene>
    <name evidence="1" type="ORF">I7I53_01402</name>
</gene>
<protein>
    <submittedName>
        <fullName evidence="1">Uncharacterized protein</fullName>
    </submittedName>
</protein>
<name>A0A8A1LLQ0_AJEC8</name>
<reference evidence="1" key="1">
    <citation type="submission" date="2021-01" db="EMBL/GenBank/DDBJ databases">
        <title>Chromosome-level genome assembly of a human fungal pathogen reveals clustering of transcriptionally co-regulated genes.</title>
        <authorList>
            <person name="Voorhies M."/>
            <person name="Cohen S."/>
            <person name="Shea T.P."/>
            <person name="Petrus S."/>
            <person name="Munoz J.F."/>
            <person name="Poplawski S."/>
            <person name="Goldman W.E."/>
            <person name="Michael T."/>
            <person name="Cuomo C.A."/>
            <person name="Sil A."/>
            <person name="Beyhan S."/>
        </authorList>
    </citation>
    <scope>NUCLEOTIDE SEQUENCE</scope>
    <source>
        <strain evidence="1">H88</strain>
    </source>
</reference>